<dbReference type="GO" id="GO:0052716">
    <property type="term" value="F:hydroquinone:oxygen oxidoreductase activity"/>
    <property type="evidence" value="ECO:0007669"/>
    <property type="project" value="UniProtKB-EC"/>
</dbReference>
<organism evidence="17 18">
    <name type="scientific">Colocasia esculenta</name>
    <name type="common">Wild taro</name>
    <name type="synonym">Arum esculentum</name>
    <dbReference type="NCBI Taxonomy" id="4460"/>
    <lineage>
        <taxon>Eukaryota</taxon>
        <taxon>Viridiplantae</taxon>
        <taxon>Streptophyta</taxon>
        <taxon>Embryophyta</taxon>
        <taxon>Tracheophyta</taxon>
        <taxon>Spermatophyta</taxon>
        <taxon>Magnoliopsida</taxon>
        <taxon>Liliopsida</taxon>
        <taxon>Araceae</taxon>
        <taxon>Aroideae</taxon>
        <taxon>Colocasieae</taxon>
        <taxon>Colocasia</taxon>
    </lineage>
</organism>
<dbReference type="PROSITE" id="PS00079">
    <property type="entry name" value="MULTICOPPER_OXIDASE1"/>
    <property type="match status" value="1"/>
</dbReference>
<dbReference type="EC" id="1.10.3.2" evidence="6"/>
<evidence type="ECO:0000256" key="6">
    <source>
        <dbReference type="ARBA" id="ARBA00012297"/>
    </source>
</evidence>
<name>A0A843WS02_COLES</name>
<dbReference type="InterPro" id="IPR045087">
    <property type="entry name" value="Cu-oxidase_fam"/>
</dbReference>
<evidence type="ECO:0000313" key="18">
    <source>
        <dbReference type="Proteomes" id="UP000652761"/>
    </source>
</evidence>
<accession>A0A843WS02</accession>
<dbReference type="Proteomes" id="UP000652761">
    <property type="component" value="Unassembled WGS sequence"/>
</dbReference>
<evidence type="ECO:0000256" key="3">
    <source>
        <dbReference type="ARBA" id="ARBA00002075"/>
    </source>
</evidence>
<dbReference type="InterPro" id="IPR011707">
    <property type="entry name" value="Cu-oxidase-like_N"/>
</dbReference>
<feature type="domain" description="Plastocyanin-like" evidence="16">
    <location>
        <begin position="48"/>
        <end position="162"/>
    </location>
</feature>
<dbReference type="SUPFAM" id="SSF49503">
    <property type="entry name" value="Cupredoxins"/>
    <property type="match status" value="3"/>
</dbReference>
<comment type="subcellular location">
    <subcellularLocation>
        <location evidence="4">Secreted</location>
        <location evidence="4">Extracellular space</location>
        <location evidence="4">Apoplast</location>
    </subcellularLocation>
</comment>
<comment type="function">
    <text evidence="3">Lignin degradation and detoxification of lignin-derived products.</text>
</comment>
<keyword evidence="8" id="KW-0964">Secreted</keyword>
<dbReference type="InterPro" id="IPR002355">
    <property type="entry name" value="Cu_oxidase_Cu_BS"/>
</dbReference>
<keyword evidence="18" id="KW-1185">Reference proteome</keyword>
<dbReference type="PANTHER" id="PTHR11709:SF410">
    <property type="entry name" value="LACCASE"/>
    <property type="match status" value="1"/>
</dbReference>
<evidence type="ECO:0000259" key="14">
    <source>
        <dbReference type="Pfam" id="PF00394"/>
    </source>
</evidence>
<dbReference type="OrthoDB" id="2121828at2759"/>
<dbReference type="InterPro" id="IPR001117">
    <property type="entry name" value="Cu-oxidase_2nd"/>
</dbReference>
<dbReference type="GO" id="GO:0048046">
    <property type="term" value="C:apoplast"/>
    <property type="evidence" value="ECO:0007669"/>
    <property type="project" value="UniProtKB-SubCell"/>
</dbReference>
<dbReference type="AlphaFoldDB" id="A0A843WS02"/>
<evidence type="ECO:0000313" key="17">
    <source>
        <dbReference type="EMBL" id="MQM09288.1"/>
    </source>
</evidence>
<keyword evidence="7" id="KW-0052">Apoplast</keyword>
<evidence type="ECO:0000256" key="8">
    <source>
        <dbReference type="ARBA" id="ARBA00022525"/>
    </source>
</evidence>
<dbReference type="InterPro" id="IPR034285">
    <property type="entry name" value="CuRO_2_LCC"/>
</dbReference>
<evidence type="ECO:0000259" key="15">
    <source>
        <dbReference type="Pfam" id="PF07731"/>
    </source>
</evidence>
<comment type="catalytic activity">
    <reaction evidence="1">
        <text>4 hydroquinone + O2 = 4 benzosemiquinone + 2 H2O</text>
        <dbReference type="Rhea" id="RHEA:11276"/>
        <dbReference type="ChEBI" id="CHEBI:15377"/>
        <dbReference type="ChEBI" id="CHEBI:15379"/>
        <dbReference type="ChEBI" id="CHEBI:17594"/>
        <dbReference type="ChEBI" id="CHEBI:17977"/>
        <dbReference type="EC" id="1.10.3.2"/>
    </reaction>
</comment>
<dbReference type="GO" id="GO:0005507">
    <property type="term" value="F:copper ion binding"/>
    <property type="evidence" value="ECO:0007669"/>
    <property type="project" value="InterPro"/>
</dbReference>
<keyword evidence="12" id="KW-0186">Copper</keyword>
<dbReference type="InterPro" id="IPR034288">
    <property type="entry name" value="CuRO_1_LCC"/>
</dbReference>
<dbReference type="InterPro" id="IPR034289">
    <property type="entry name" value="CuRO_3_LCC"/>
</dbReference>
<dbReference type="Pfam" id="PF07732">
    <property type="entry name" value="Cu-oxidase_3"/>
    <property type="match status" value="1"/>
</dbReference>
<proteinExistence type="inferred from homology"/>
<evidence type="ECO:0000256" key="5">
    <source>
        <dbReference type="ARBA" id="ARBA00010609"/>
    </source>
</evidence>
<protein>
    <recommendedName>
        <fullName evidence="6">laccase</fullName>
        <ecNumber evidence="6">1.10.3.2</ecNumber>
    </recommendedName>
</protein>
<feature type="domain" description="Plastocyanin-like" evidence="14">
    <location>
        <begin position="197"/>
        <end position="298"/>
    </location>
</feature>
<feature type="domain" description="Plastocyanin-like" evidence="15">
    <location>
        <begin position="405"/>
        <end position="539"/>
    </location>
</feature>
<dbReference type="CDD" id="cd13849">
    <property type="entry name" value="CuRO_1_LCC_plant"/>
    <property type="match status" value="1"/>
</dbReference>
<gene>
    <name evidence="17" type="ORF">Taro_042156</name>
</gene>
<evidence type="ECO:0000256" key="11">
    <source>
        <dbReference type="ARBA" id="ARBA00023002"/>
    </source>
</evidence>
<evidence type="ECO:0000256" key="13">
    <source>
        <dbReference type="ARBA" id="ARBA00023185"/>
    </source>
</evidence>
<evidence type="ECO:0000259" key="16">
    <source>
        <dbReference type="Pfam" id="PF07732"/>
    </source>
</evidence>
<dbReference type="CDD" id="cd13897">
    <property type="entry name" value="CuRO_3_LCC_plant"/>
    <property type="match status" value="1"/>
</dbReference>
<evidence type="ECO:0000256" key="7">
    <source>
        <dbReference type="ARBA" id="ARBA00022523"/>
    </source>
</evidence>
<dbReference type="Pfam" id="PF00394">
    <property type="entry name" value="Cu-oxidase"/>
    <property type="match status" value="1"/>
</dbReference>
<comment type="similarity">
    <text evidence="5">Belongs to the multicopper oxidase family.</text>
</comment>
<keyword evidence="13" id="KW-0439">Lignin degradation</keyword>
<dbReference type="CDD" id="cd13875">
    <property type="entry name" value="CuRO_2_LCC_plant"/>
    <property type="match status" value="1"/>
</dbReference>
<reference evidence="17" key="1">
    <citation type="submission" date="2017-07" db="EMBL/GenBank/DDBJ databases">
        <title>Taro Niue Genome Assembly and Annotation.</title>
        <authorList>
            <person name="Atibalentja N."/>
            <person name="Keating K."/>
            <person name="Fields C.J."/>
        </authorList>
    </citation>
    <scope>NUCLEOTIDE SEQUENCE</scope>
    <source>
        <strain evidence="17">Niue_2</strain>
        <tissue evidence="17">Leaf</tissue>
    </source>
</reference>
<evidence type="ECO:0000256" key="4">
    <source>
        <dbReference type="ARBA" id="ARBA00004271"/>
    </source>
</evidence>
<comment type="caution">
    <text evidence="17">The sequence shown here is derived from an EMBL/GenBank/DDBJ whole genome shotgun (WGS) entry which is preliminary data.</text>
</comment>
<dbReference type="Pfam" id="PF07731">
    <property type="entry name" value="Cu-oxidase_2"/>
    <property type="match status" value="1"/>
</dbReference>
<dbReference type="GO" id="GO:0046274">
    <property type="term" value="P:lignin catabolic process"/>
    <property type="evidence" value="ECO:0007669"/>
    <property type="project" value="UniProtKB-KW"/>
</dbReference>
<keyword evidence="10" id="KW-0677">Repeat</keyword>
<dbReference type="Gene3D" id="2.60.40.420">
    <property type="entry name" value="Cupredoxins - blue copper proteins"/>
    <property type="match status" value="3"/>
</dbReference>
<evidence type="ECO:0000256" key="10">
    <source>
        <dbReference type="ARBA" id="ARBA00022737"/>
    </source>
</evidence>
<evidence type="ECO:0000256" key="2">
    <source>
        <dbReference type="ARBA" id="ARBA00001935"/>
    </source>
</evidence>
<dbReference type="InterPro" id="IPR011706">
    <property type="entry name" value="Cu-oxidase_C"/>
</dbReference>
<keyword evidence="11" id="KW-0560">Oxidoreductase</keyword>
<dbReference type="EMBL" id="NMUH01004336">
    <property type="protein sequence ID" value="MQM09288.1"/>
    <property type="molecule type" value="Genomic_DNA"/>
</dbReference>
<dbReference type="PANTHER" id="PTHR11709">
    <property type="entry name" value="MULTI-COPPER OXIDASE"/>
    <property type="match status" value="1"/>
</dbReference>
<keyword evidence="9" id="KW-0479">Metal-binding</keyword>
<dbReference type="InterPro" id="IPR008972">
    <property type="entry name" value="Cupredoxin"/>
</dbReference>
<evidence type="ECO:0000256" key="9">
    <source>
        <dbReference type="ARBA" id="ARBA00022723"/>
    </source>
</evidence>
<evidence type="ECO:0000256" key="1">
    <source>
        <dbReference type="ARBA" id="ARBA00000349"/>
    </source>
</evidence>
<evidence type="ECO:0000256" key="12">
    <source>
        <dbReference type="ARBA" id="ARBA00023008"/>
    </source>
</evidence>
<dbReference type="InterPro" id="IPR033138">
    <property type="entry name" value="Cu_oxidase_CS"/>
</dbReference>
<sequence length="556" mass="62220">MTQGLPPIPKKKMGLRRSLVGRLLLPLLFCGFLALPVWCKTRHYVYNITEASYTRLCETKKILTVNGQYPGPTIYARRGDTVVVQVFNHGNLNVTIHWHGVKQPRNPWSDGPEYITQCPIQPSANFTYNVALSDEEGTLWWHAHSDWSRATVHGAIIIYPPQGKKAYPFDRPHHEVPIIIGEWWKSDIMAVVKEMLDTGSMTVKRGARYLLRMINAAMNDEVFFSIAEHPLTVLGSDGAYIKPYTTDYIAISPGQTMDLLLEANKSPGALYYMAVKAYSSNTLVGYDNTTGTALLQYKTLGARNASKKYFPVLPPFDNTDAVANFTNGLKSLADEAHPIDVPKHVDKRLFIVLSINMSPCSIDLCGGPNNTILSASMNNISFVHPEIDVLGAYYKSIGGVYKTNFPKRPPLYFNFTAESPSSTLLRAENDTRVIVLDYNTTVEIVFQGTSLVAALTHPMHVHGYSFYLVGHGAGNYDQKRSPSDYNLVDPPLLNTFGVPRQGWAAIRFRTDNPGVWFMHCHFDRHVSWGMETVFIVRNGKTPEASMLPPPSYRPPC</sequence>
<comment type="cofactor">
    <cofactor evidence="2">
        <name>Cu cation</name>
        <dbReference type="ChEBI" id="CHEBI:23378"/>
    </cofactor>
</comment>
<dbReference type="PROSITE" id="PS00080">
    <property type="entry name" value="MULTICOPPER_OXIDASE2"/>
    <property type="match status" value="1"/>
</dbReference>